<dbReference type="CDD" id="cd00075">
    <property type="entry name" value="HATPase"/>
    <property type="match status" value="1"/>
</dbReference>
<keyword evidence="9" id="KW-0067">ATP-binding</keyword>
<dbReference type="SUPFAM" id="SSF55874">
    <property type="entry name" value="ATPase domain of HSP90 chaperone/DNA topoisomerase II/histidine kinase"/>
    <property type="match status" value="1"/>
</dbReference>
<dbReference type="SMART" id="SM00388">
    <property type="entry name" value="HisKA"/>
    <property type="match status" value="1"/>
</dbReference>
<dbReference type="SMART" id="SM00387">
    <property type="entry name" value="HATPase_c"/>
    <property type="match status" value="1"/>
</dbReference>
<dbReference type="GO" id="GO:0042802">
    <property type="term" value="F:identical protein binding"/>
    <property type="evidence" value="ECO:0007669"/>
    <property type="project" value="UniProtKB-ARBA"/>
</dbReference>
<dbReference type="EC" id="2.7.13.3" evidence="3"/>
<feature type="transmembrane region" description="Helical" evidence="13">
    <location>
        <begin position="93"/>
        <end position="111"/>
    </location>
</feature>
<dbReference type="InterPro" id="IPR029016">
    <property type="entry name" value="GAF-like_dom_sf"/>
</dbReference>
<keyword evidence="4" id="KW-0597">Phosphoprotein</keyword>
<dbReference type="PANTHER" id="PTHR45569:SF1">
    <property type="entry name" value="SENSOR PROTEIN KDPD"/>
    <property type="match status" value="1"/>
</dbReference>
<keyword evidence="7" id="KW-0547">Nucleotide-binding</keyword>
<keyword evidence="8 15" id="KW-0418">Kinase</keyword>
<dbReference type="GO" id="GO:0000155">
    <property type="term" value="F:phosphorelay sensor kinase activity"/>
    <property type="evidence" value="ECO:0007669"/>
    <property type="project" value="InterPro"/>
</dbReference>
<evidence type="ECO:0000256" key="3">
    <source>
        <dbReference type="ARBA" id="ARBA00012438"/>
    </source>
</evidence>
<evidence type="ECO:0000256" key="10">
    <source>
        <dbReference type="ARBA" id="ARBA00022989"/>
    </source>
</evidence>
<dbReference type="SUPFAM" id="SSF47384">
    <property type="entry name" value="Homodimeric domain of signal transducing histidine kinase"/>
    <property type="match status" value="1"/>
</dbReference>
<name>A0A4R8IRZ3_9GAMM</name>
<dbReference type="Pfam" id="PF13493">
    <property type="entry name" value="DUF4118"/>
    <property type="match status" value="1"/>
</dbReference>
<dbReference type="SUPFAM" id="SSF55781">
    <property type="entry name" value="GAF domain-like"/>
    <property type="match status" value="1"/>
</dbReference>
<feature type="transmembrane region" description="Helical" evidence="13">
    <location>
        <begin position="17"/>
        <end position="34"/>
    </location>
</feature>
<evidence type="ECO:0000259" key="14">
    <source>
        <dbReference type="PROSITE" id="PS50109"/>
    </source>
</evidence>
<evidence type="ECO:0000256" key="4">
    <source>
        <dbReference type="ARBA" id="ARBA00022553"/>
    </source>
</evidence>
<dbReference type="InterPro" id="IPR036890">
    <property type="entry name" value="HATPase_C_sf"/>
</dbReference>
<reference evidence="15 16" key="1">
    <citation type="submission" date="2019-03" db="EMBL/GenBank/DDBJ databases">
        <title>Genomic Encyclopedia of Type Strains, Phase IV (KMG-IV): sequencing the most valuable type-strain genomes for metagenomic binning, comparative biology and taxonomic classification.</title>
        <authorList>
            <person name="Goeker M."/>
        </authorList>
    </citation>
    <scope>NUCLEOTIDE SEQUENCE [LARGE SCALE GENOMIC DNA]</scope>
    <source>
        <strain evidence="15 16">DSM 16326</strain>
    </source>
</reference>
<dbReference type="OrthoDB" id="9806130at2"/>
<evidence type="ECO:0000256" key="9">
    <source>
        <dbReference type="ARBA" id="ARBA00022840"/>
    </source>
</evidence>
<dbReference type="EMBL" id="SOQX01000001">
    <property type="protein sequence ID" value="TDY03706.1"/>
    <property type="molecule type" value="Genomic_DNA"/>
</dbReference>
<sequence length="498" mass="54479">MGKMKPLFSTNTDKKKYLFAGMVVVATISLAFLVNRLMPHASLSLLFLTGVLVVSARTGLGPSLLSSIVSFLAYNFFFTPPYYTFEVADDGDVATLLFFLIIAAITGNLAARMHLEIAKRRTSLQRISNLYEFSRRMSSAASESTVLESLADHLAKSLERPVQVFTMATGEDEEPEQRATANNPIPIASDRLKLVWNQGLVNSEAAPELHAIRLATRTGVVGMVVIDGILDDEQLELTKSLCDQATIALDRTQLVEDLEQAKLVTETEQLRSALLSSISHDLRTPLASIIGSTTSLMEYGDSFSTTDRKDLLSTVTTEAQRLDRHIQNLLDMTRLGQGKLKLQREWVDLHDIISSAINRASVFKDKVTINTSVTNDVPVIWVHGVLIEQAVVNLMDNAIRFTPEDGVVTITAIDSGGNLKINVCDEGPGIPEKEREKVFDMFYTIRQGDRGQLQGTGLGLAICRGMIAAHGGTVTAKDGLQGTGTCMQIIIPIEIPEN</sequence>
<feature type="transmembrane region" description="Helical" evidence="13">
    <location>
        <begin position="46"/>
        <end position="73"/>
    </location>
</feature>
<comment type="caution">
    <text evidence="15">The sequence shown here is derived from an EMBL/GenBank/DDBJ whole genome shotgun (WGS) entry which is preliminary data.</text>
</comment>
<keyword evidence="16" id="KW-1185">Reference proteome</keyword>
<dbReference type="PANTHER" id="PTHR45569">
    <property type="entry name" value="SENSOR PROTEIN KDPD"/>
    <property type="match status" value="1"/>
</dbReference>
<comment type="catalytic activity">
    <reaction evidence="1">
        <text>ATP + protein L-histidine = ADP + protein N-phospho-L-histidine.</text>
        <dbReference type="EC" id="2.7.13.3"/>
    </reaction>
</comment>
<evidence type="ECO:0000256" key="5">
    <source>
        <dbReference type="ARBA" id="ARBA00022679"/>
    </source>
</evidence>
<dbReference type="GO" id="GO:0005886">
    <property type="term" value="C:plasma membrane"/>
    <property type="evidence" value="ECO:0007669"/>
    <property type="project" value="TreeGrafter"/>
</dbReference>
<dbReference type="Proteomes" id="UP000294914">
    <property type="component" value="Unassembled WGS sequence"/>
</dbReference>
<dbReference type="RefSeq" id="WP_134080294.1">
    <property type="nucleotide sequence ID" value="NZ_SOQX01000001.1"/>
</dbReference>
<dbReference type="Gene3D" id="1.20.120.620">
    <property type="entry name" value="Backbone structure of the membrane domain of e. Coli histidine kinase receptor kdpd"/>
    <property type="match status" value="1"/>
</dbReference>
<dbReference type="FunFam" id="3.30.565.10:FF:000042">
    <property type="entry name" value="Two-component sensor histidine kinase KdpD"/>
    <property type="match status" value="1"/>
</dbReference>
<dbReference type="PROSITE" id="PS50109">
    <property type="entry name" value="HIS_KIN"/>
    <property type="match status" value="1"/>
</dbReference>
<keyword evidence="12 13" id="KW-0472">Membrane</keyword>
<evidence type="ECO:0000256" key="7">
    <source>
        <dbReference type="ARBA" id="ARBA00022741"/>
    </source>
</evidence>
<protein>
    <recommendedName>
        <fullName evidence="3">histidine kinase</fullName>
        <ecNumber evidence="3">2.7.13.3</ecNumber>
    </recommendedName>
</protein>
<keyword evidence="6 13" id="KW-0812">Transmembrane</keyword>
<evidence type="ECO:0000313" key="16">
    <source>
        <dbReference type="Proteomes" id="UP000294914"/>
    </source>
</evidence>
<dbReference type="GO" id="GO:0005524">
    <property type="term" value="F:ATP binding"/>
    <property type="evidence" value="ECO:0007669"/>
    <property type="project" value="UniProtKB-KW"/>
</dbReference>
<dbReference type="AlphaFoldDB" id="A0A4R8IRZ3"/>
<dbReference type="InterPro" id="IPR004358">
    <property type="entry name" value="Sig_transdc_His_kin-like_C"/>
</dbReference>
<evidence type="ECO:0000313" key="15">
    <source>
        <dbReference type="EMBL" id="TDY03706.1"/>
    </source>
</evidence>
<dbReference type="Gene3D" id="3.30.450.40">
    <property type="match status" value="1"/>
</dbReference>
<evidence type="ECO:0000256" key="12">
    <source>
        <dbReference type="ARBA" id="ARBA00023136"/>
    </source>
</evidence>
<proteinExistence type="predicted"/>
<dbReference type="Gene3D" id="3.30.565.10">
    <property type="entry name" value="Histidine kinase-like ATPase, C-terminal domain"/>
    <property type="match status" value="1"/>
</dbReference>
<evidence type="ECO:0000256" key="8">
    <source>
        <dbReference type="ARBA" id="ARBA00022777"/>
    </source>
</evidence>
<evidence type="ECO:0000256" key="2">
    <source>
        <dbReference type="ARBA" id="ARBA00004141"/>
    </source>
</evidence>
<dbReference type="InterPro" id="IPR036097">
    <property type="entry name" value="HisK_dim/P_sf"/>
</dbReference>
<dbReference type="InterPro" id="IPR052023">
    <property type="entry name" value="Histidine_kinase_KdpD"/>
</dbReference>
<dbReference type="InterPro" id="IPR005467">
    <property type="entry name" value="His_kinase_dom"/>
</dbReference>
<comment type="subcellular location">
    <subcellularLocation>
        <location evidence="2">Membrane</location>
        <topology evidence="2">Multi-pass membrane protein</topology>
    </subcellularLocation>
</comment>
<dbReference type="CDD" id="cd00082">
    <property type="entry name" value="HisKA"/>
    <property type="match status" value="1"/>
</dbReference>
<dbReference type="InterPro" id="IPR038318">
    <property type="entry name" value="KdpD_sf"/>
</dbReference>
<accession>A0A4R8IRZ3</accession>
<keyword evidence="11" id="KW-0902">Two-component regulatory system</keyword>
<feature type="domain" description="Histidine kinase" evidence="14">
    <location>
        <begin position="277"/>
        <end position="495"/>
    </location>
</feature>
<dbReference type="InterPro" id="IPR003661">
    <property type="entry name" value="HisK_dim/P_dom"/>
</dbReference>
<dbReference type="InterPro" id="IPR003594">
    <property type="entry name" value="HATPase_dom"/>
</dbReference>
<dbReference type="Gene3D" id="1.10.287.130">
    <property type="match status" value="1"/>
</dbReference>
<organism evidence="15 16">
    <name type="scientific">Thiohalophilus thiocyanatoxydans</name>
    <dbReference type="NCBI Taxonomy" id="381308"/>
    <lineage>
        <taxon>Bacteria</taxon>
        <taxon>Pseudomonadati</taxon>
        <taxon>Pseudomonadota</taxon>
        <taxon>Gammaproteobacteria</taxon>
        <taxon>Thiohalomonadales</taxon>
        <taxon>Thiohalophilaceae</taxon>
        <taxon>Thiohalophilus</taxon>
    </lineage>
</organism>
<keyword evidence="10 13" id="KW-1133">Transmembrane helix</keyword>
<dbReference type="InterPro" id="IPR025201">
    <property type="entry name" value="KdpD_TM"/>
</dbReference>
<evidence type="ECO:0000256" key="6">
    <source>
        <dbReference type="ARBA" id="ARBA00022692"/>
    </source>
</evidence>
<dbReference type="Pfam" id="PF00512">
    <property type="entry name" value="HisKA"/>
    <property type="match status" value="1"/>
</dbReference>
<evidence type="ECO:0000256" key="13">
    <source>
        <dbReference type="SAM" id="Phobius"/>
    </source>
</evidence>
<gene>
    <name evidence="15" type="ORF">EDC23_0075</name>
</gene>
<evidence type="ECO:0000256" key="1">
    <source>
        <dbReference type="ARBA" id="ARBA00000085"/>
    </source>
</evidence>
<dbReference type="PRINTS" id="PR00344">
    <property type="entry name" value="BCTRLSENSOR"/>
</dbReference>
<keyword evidence="5" id="KW-0808">Transferase</keyword>
<evidence type="ECO:0000256" key="11">
    <source>
        <dbReference type="ARBA" id="ARBA00023012"/>
    </source>
</evidence>
<dbReference type="Pfam" id="PF02518">
    <property type="entry name" value="HATPase_c"/>
    <property type="match status" value="1"/>
</dbReference>